<comment type="subcellular location">
    <subcellularLocation>
        <location evidence="1">Nucleus</location>
    </subcellularLocation>
</comment>
<dbReference type="SUPFAM" id="SSF56399">
    <property type="entry name" value="ADP-ribosylation"/>
    <property type="match status" value="1"/>
</dbReference>
<keyword evidence="3" id="KW-0346">Stress response</keyword>
<dbReference type="FunCoup" id="A0A1Q3D5I7">
    <property type="interactions" value="2570"/>
</dbReference>
<gene>
    <name evidence="8" type="ORF">CFOL_v3_31130</name>
</gene>
<dbReference type="InterPro" id="IPR022003">
    <property type="entry name" value="RST"/>
</dbReference>
<evidence type="ECO:0000256" key="4">
    <source>
        <dbReference type="ARBA" id="ARBA00023242"/>
    </source>
</evidence>
<dbReference type="PANTHER" id="PTHR32263">
    <property type="entry name" value="INACTIVE POLY [ADP-RIBOSE] POLYMERASE SRO4-RELATED"/>
    <property type="match status" value="1"/>
</dbReference>
<feature type="region of interest" description="Disordered" evidence="5">
    <location>
        <begin position="452"/>
        <end position="502"/>
    </location>
</feature>
<feature type="domain" description="PARP catalytic" evidence="6">
    <location>
        <begin position="215"/>
        <end position="442"/>
    </location>
</feature>
<dbReference type="Pfam" id="PF12174">
    <property type="entry name" value="RST"/>
    <property type="match status" value="1"/>
</dbReference>
<feature type="domain" description="RST" evidence="7">
    <location>
        <begin position="498"/>
        <end position="569"/>
    </location>
</feature>
<evidence type="ECO:0000259" key="6">
    <source>
        <dbReference type="PROSITE" id="PS51059"/>
    </source>
</evidence>
<protein>
    <submittedName>
        <fullName evidence="8">PARP domain-containing protein/WWE domain-containing protein/RST domain-containing protein</fullName>
    </submittedName>
</protein>
<dbReference type="InParanoid" id="A0A1Q3D5I7"/>
<dbReference type="Proteomes" id="UP000187406">
    <property type="component" value="Unassembled WGS sequence"/>
</dbReference>
<dbReference type="PANTHER" id="PTHR32263:SF5">
    <property type="entry name" value="INACTIVE POLY [ADP-RIBOSE] POLYMERASE SRO1-RELATED"/>
    <property type="match status" value="1"/>
</dbReference>
<dbReference type="EMBL" id="BDDD01004460">
    <property type="protein sequence ID" value="GAV87704.1"/>
    <property type="molecule type" value="Genomic_DNA"/>
</dbReference>
<dbReference type="GO" id="GO:0003950">
    <property type="term" value="F:NAD+ poly-ADP-ribosyltransferase activity"/>
    <property type="evidence" value="ECO:0007669"/>
    <property type="project" value="InterPro"/>
</dbReference>
<evidence type="ECO:0000259" key="7">
    <source>
        <dbReference type="PROSITE" id="PS51879"/>
    </source>
</evidence>
<name>A0A1Q3D5I7_CEPFO</name>
<dbReference type="InterPro" id="IPR044964">
    <property type="entry name" value="RCD1/SRO1-5"/>
</dbReference>
<organism evidence="8 9">
    <name type="scientific">Cephalotus follicularis</name>
    <name type="common">Albany pitcher plant</name>
    <dbReference type="NCBI Taxonomy" id="3775"/>
    <lineage>
        <taxon>Eukaryota</taxon>
        <taxon>Viridiplantae</taxon>
        <taxon>Streptophyta</taxon>
        <taxon>Embryophyta</taxon>
        <taxon>Tracheophyta</taxon>
        <taxon>Spermatophyta</taxon>
        <taxon>Magnoliopsida</taxon>
        <taxon>eudicotyledons</taxon>
        <taxon>Gunneridae</taxon>
        <taxon>Pentapetalae</taxon>
        <taxon>rosids</taxon>
        <taxon>fabids</taxon>
        <taxon>Oxalidales</taxon>
        <taxon>Cephalotaceae</taxon>
        <taxon>Cephalotus</taxon>
    </lineage>
</organism>
<dbReference type="InterPro" id="IPR057823">
    <property type="entry name" value="WWE_RCD1"/>
</dbReference>
<keyword evidence="9" id="KW-1185">Reference proteome</keyword>
<evidence type="ECO:0000313" key="8">
    <source>
        <dbReference type="EMBL" id="GAV87704.1"/>
    </source>
</evidence>
<comment type="caution">
    <text evidence="8">The sequence shown here is derived from an EMBL/GenBank/DDBJ whole genome shotgun (WGS) entry which is preliminary data.</text>
</comment>
<dbReference type="Pfam" id="PF23467">
    <property type="entry name" value="WWE_5"/>
    <property type="match status" value="1"/>
</dbReference>
<dbReference type="Gene3D" id="3.90.228.10">
    <property type="match status" value="1"/>
</dbReference>
<sequence length="577" mass="64373">MVAKIAEVLDSRYKIVLVLKRKQASTDAAYLSGASKVNLPQCLTLNGKRIKLNGKTMISDHHYYSNFMRSGIPQRLMFYENGEWTDFPQDIIGLVRKDLQVKKASVEVDFDGRHFVVDLLHMFCLDLKTGLQQPLAWIDETGSCFFPEILSGVDAPYGCCQNVHGEDRDSTSRELQLEINIQGVDLEEWSGESSALVRPSQIDQKPTSNHCVKLDEDVGENQEMKMNSLSAPDYVDEKLDLDRVQKMFLRGMSHIRGVDIVDIYRCTGTSMEDRLELFKKQTEITKKYRGDANIRYAWLGASKEALPTIMMYGLGHYGKSIIKSPLGIGVHLGAENCSYVGANYCDVDENGVRHLLLCRVIMGNMELLQIGSKQYHPNSQDFDSAVDDLENPKRLMLWHMNMTTHIYPEFVVSFKVSSVVEGIKHDVSGVTSVSQGPQVHLQLGLSAVGLGSDRHQVPHPGRAQERVASQSAETQGSSPGLIAGSQGRAPSHGSSTRGTPKSPWMPFPMLFAAISNKIPSEDMERVWKNYNVFRAGKIIRDDFVKILRMIVGDALLRSTITALQYKGPKQCGRPSGV</sequence>
<evidence type="ECO:0000313" key="9">
    <source>
        <dbReference type="Proteomes" id="UP000187406"/>
    </source>
</evidence>
<dbReference type="AlphaFoldDB" id="A0A1Q3D5I7"/>
<keyword evidence="4" id="KW-0539">Nucleus</keyword>
<evidence type="ECO:0000256" key="5">
    <source>
        <dbReference type="SAM" id="MobiDB-lite"/>
    </source>
</evidence>
<reference evidence="9" key="1">
    <citation type="submission" date="2016-04" db="EMBL/GenBank/DDBJ databases">
        <title>Cephalotus genome sequencing.</title>
        <authorList>
            <person name="Fukushima K."/>
            <person name="Hasebe M."/>
            <person name="Fang X."/>
        </authorList>
    </citation>
    <scope>NUCLEOTIDE SEQUENCE [LARGE SCALE GENOMIC DNA]</scope>
    <source>
        <strain evidence="9">cv. St1</strain>
    </source>
</reference>
<evidence type="ECO:0000256" key="2">
    <source>
        <dbReference type="ARBA" id="ARBA00022473"/>
    </source>
</evidence>
<dbReference type="GO" id="GO:0005634">
    <property type="term" value="C:nucleus"/>
    <property type="evidence" value="ECO:0007669"/>
    <property type="project" value="UniProtKB-SubCell"/>
</dbReference>
<keyword evidence="2" id="KW-0217">Developmental protein</keyword>
<feature type="compositionally biased region" description="Polar residues" evidence="5">
    <location>
        <begin position="467"/>
        <end position="478"/>
    </location>
</feature>
<evidence type="ECO:0000256" key="1">
    <source>
        <dbReference type="ARBA" id="ARBA00004123"/>
    </source>
</evidence>
<dbReference type="OrthoDB" id="6133115at2759"/>
<accession>A0A1Q3D5I7</accession>
<dbReference type="InterPro" id="IPR012317">
    <property type="entry name" value="Poly(ADP-ribose)pol_cat_dom"/>
</dbReference>
<dbReference type="STRING" id="3775.A0A1Q3D5I7"/>
<proteinExistence type="predicted"/>
<dbReference type="PROSITE" id="PS51059">
    <property type="entry name" value="PARP_CATALYTIC"/>
    <property type="match status" value="1"/>
</dbReference>
<dbReference type="PROSITE" id="PS51879">
    <property type="entry name" value="RST"/>
    <property type="match status" value="1"/>
</dbReference>
<evidence type="ECO:0000256" key="3">
    <source>
        <dbReference type="ARBA" id="ARBA00023016"/>
    </source>
</evidence>